<dbReference type="PANTHER" id="PTHR40465:SF1">
    <property type="entry name" value="DUF6534 DOMAIN-CONTAINING PROTEIN"/>
    <property type="match status" value="1"/>
</dbReference>
<protein>
    <recommendedName>
        <fullName evidence="2">DUF6534 domain-containing protein</fullName>
    </recommendedName>
</protein>
<evidence type="ECO:0000256" key="1">
    <source>
        <dbReference type="SAM" id="Phobius"/>
    </source>
</evidence>
<evidence type="ECO:0000313" key="4">
    <source>
        <dbReference type="Proteomes" id="UP000636479"/>
    </source>
</evidence>
<proteinExistence type="predicted"/>
<keyword evidence="1" id="KW-0472">Membrane</keyword>
<sequence>MVMVKKKQRRRRKLEPNIRLSLSSNRFWCFFTPSHHHSARWRCRPDMATALPNVQLSYGPMLLGVFVNMILYGVFITQVFTYYKLDHKDGAWMRCFILYLLVLETLNTAFDMAMMYQPLILEYGHGTKYFPTMFPTEPLMIVLISTPIQIFFGWRIRTITHLSSIPLLISLFALASLAGGLWTTARIAILQEFSKKPLLHAPALLWFLASAVSDVLITISLVLTLSHRKTGFAATDTVIDKIIRTTIQTNLITAIFGILDVIFFMVFPHYALNFIWDLALSKLYSNALLSTLNARLKLGAISTATSRPTPPTDLTSNALVFEDMAELGEATTTSKFESDELHTEVKDESIAEIVETPRQLPI</sequence>
<feature type="transmembrane region" description="Helical" evidence="1">
    <location>
        <begin position="168"/>
        <end position="191"/>
    </location>
</feature>
<keyword evidence="4" id="KW-1185">Reference proteome</keyword>
<dbReference type="PANTHER" id="PTHR40465">
    <property type="entry name" value="CHROMOSOME 1, WHOLE GENOME SHOTGUN SEQUENCE"/>
    <property type="match status" value="1"/>
</dbReference>
<dbReference type="OrthoDB" id="3265526at2759"/>
<dbReference type="EMBL" id="JACAZF010000014">
    <property type="protein sequence ID" value="KAF7290774.1"/>
    <property type="molecule type" value="Genomic_DNA"/>
</dbReference>
<feature type="transmembrane region" description="Helical" evidence="1">
    <location>
        <begin position="251"/>
        <end position="272"/>
    </location>
</feature>
<name>A0A8H6VR78_9AGAR</name>
<comment type="caution">
    <text evidence="3">The sequence shown here is derived from an EMBL/GenBank/DDBJ whole genome shotgun (WGS) entry which is preliminary data.</text>
</comment>
<gene>
    <name evidence="3" type="ORF">MIND_01318300</name>
</gene>
<feature type="transmembrane region" description="Helical" evidence="1">
    <location>
        <begin position="203"/>
        <end position="225"/>
    </location>
</feature>
<feature type="domain" description="DUF6534" evidence="2">
    <location>
        <begin position="210"/>
        <end position="295"/>
    </location>
</feature>
<feature type="transmembrane region" description="Helical" evidence="1">
    <location>
        <begin position="139"/>
        <end position="156"/>
    </location>
</feature>
<organism evidence="3 4">
    <name type="scientific">Mycena indigotica</name>
    <dbReference type="NCBI Taxonomy" id="2126181"/>
    <lineage>
        <taxon>Eukaryota</taxon>
        <taxon>Fungi</taxon>
        <taxon>Dikarya</taxon>
        <taxon>Basidiomycota</taxon>
        <taxon>Agaricomycotina</taxon>
        <taxon>Agaricomycetes</taxon>
        <taxon>Agaricomycetidae</taxon>
        <taxon>Agaricales</taxon>
        <taxon>Marasmiineae</taxon>
        <taxon>Mycenaceae</taxon>
        <taxon>Mycena</taxon>
    </lineage>
</organism>
<dbReference type="Pfam" id="PF20152">
    <property type="entry name" value="DUF6534"/>
    <property type="match status" value="1"/>
</dbReference>
<reference evidence="3" key="1">
    <citation type="submission" date="2020-05" db="EMBL/GenBank/DDBJ databases">
        <title>Mycena genomes resolve the evolution of fungal bioluminescence.</title>
        <authorList>
            <person name="Tsai I.J."/>
        </authorList>
    </citation>
    <scope>NUCLEOTIDE SEQUENCE</scope>
    <source>
        <strain evidence="3">171206Taipei</strain>
    </source>
</reference>
<feature type="transmembrane region" description="Helical" evidence="1">
    <location>
        <begin position="63"/>
        <end position="83"/>
    </location>
</feature>
<dbReference type="Proteomes" id="UP000636479">
    <property type="component" value="Unassembled WGS sequence"/>
</dbReference>
<evidence type="ECO:0000313" key="3">
    <source>
        <dbReference type="EMBL" id="KAF7290774.1"/>
    </source>
</evidence>
<dbReference type="AlphaFoldDB" id="A0A8H6VR78"/>
<evidence type="ECO:0000259" key="2">
    <source>
        <dbReference type="Pfam" id="PF20152"/>
    </source>
</evidence>
<dbReference type="RefSeq" id="XP_037214134.1">
    <property type="nucleotide sequence ID" value="XM_037369636.1"/>
</dbReference>
<accession>A0A8H6VR78</accession>
<feature type="transmembrane region" description="Helical" evidence="1">
    <location>
        <begin position="95"/>
        <end position="119"/>
    </location>
</feature>
<dbReference type="GeneID" id="59352152"/>
<dbReference type="InterPro" id="IPR045339">
    <property type="entry name" value="DUF6534"/>
</dbReference>
<keyword evidence="1" id="KW-0812">Transmembrane</keyword>
<keyword evidence="1" id="KW-1133">Transmembrane helix</keyword>